<dbReference type="EMBL" id="JAGFBR010000012">
    <property type="protein sequence ID" value="KAH0458371.1"/>
    <property type="molecule type" value="Genomic_DNA"/>
</dbReference>
<evidence type="ECO:0000313" key="2">
    <source>
        <dbReference type="Proteomes" id="UP000775213"/>
    </source>
</evidence>
<accession>A0AAV7GP73</accession>
<dbReference type="Proteomes" id="UP000775213">
    <property type="component" value="Unassembled WGS sequence"/>
</dbReference>
<dbReference type="AlphaFoldDB" id="A0AAV7GP73"/>
<proteinExistence type="predicted"/>
<sequence>MGRRWGMICDVRAELSINGREDDIKLLLKFSFGILTNLLNFLILRQSFEYFSQAENTRSTDSNLPNICNINKPPLTEEIEISSATELVNAGISLVTLKLKMLI</sequence>
<gene>
    <name evidence="1" type="ORF">IEQ34_013686</name>
</gene>
<comment type="caution">
    <text evidence="1">The sequence shown here is derived from an EMBL/GenBank/DDBJ whole genome shotgun (WGS) entry which is preliminary data.</text>
</comment>
<keyword evidence="2" id="KW-1185">Reference proteome</keyword>
<protein>
    <submittedName>
        <fullName evidence="1">Uncharacterized protein</fullName>
    </submittedName>
</protein>
<evidence type="ECO:0000313" key="1">
    <source>
        <dbReference type="EMBL" id="KAH0458371.1"/>
    </source>
</evidence>
<reference evidence="1 2" key="1">
    <citation type="journal article" date="2021" name="Hortic Res">
        <title>Chromosome-scale assembly of the Dendrobium chrysotoxum genome enhances the understanding of orchid evolution.</title>
        <authorList>
            <person name="Zhang Y."/>
            <person name="Zhang G.Q."/>
            <person name="Zhang D."/>
            <person name="Liu X.D."/>
            <person name="Xu X.Y."/>
            <person name="Sun W.H."/>
            <person name="Yu X."/>
            <person name="Zhu X."/>
            <person name="Wang Z.W."/>
            <person name="Zhao X."/>
            <person name="Zhong W.Y."/>
            <person name="Chen H."/>
            <person name="Yin W.L."/>
            <person name="Huang T."/>
            <person name="Niu S.C."/>
            <person name="Liu Z.J."/>
        </authorList>
    </citation>
    <scope>NUCLEOTIDE SEQUENCE [LARGE SCALE GENOMIC DNA]</scope>
    <source>
        <strain evidence="1">Lindl</strain>
    </source>
</reference>
<name>A0AAV7GP73_DENCH</name>
<organism evidence="1 2">
    <name type="scientific">Dendrobium chrysotoxum</name>
    <name type="common">Orchid</name>
    <dbReference type="NCBI Taxonomy" id="161865"/>
    <lineage>
        <taxon>Eukaryota</taxon>
        <taxon>Viridiplantae</taxon>
        <taxon>Streptophyta</taxon>
        <taxon>Embryophyta</taxon>
        <taxon>Tracheophyta</taxon>
        <taxon>Spermatophyta</taxon>
        <taxon>Magnoliopsida</taxon>
        <taxon>Liliopsida</taxon>
        <taxon>Asparagales</taxon>
        <taxon>Orchidaceae</taxon>
        <taxon>Epidendroideae</taxon>
        <taxon>Malaxideae</taxon>
        <taxon>Dendrobiinae</taxon>
        <taxon>Dendrobium</taxon>
    </lineage>
</organism>